<dbReference type="Proteomes" id="UP001165060">
    <property type="component" value="Unassembled WGS sequence"/>
</dbReference>
<feature type="domain" description="Major facilitator superfamily (MFS) profile" evidence="6">
    <location>
        <begin position="607"/>
        <end position="1037"/>
    </location>
</feature>
<evidence type="ECO:0000256" key="5">
    <source>
        <dbReference type="SAM" id="Phobius"/>
    </source>
</evidence>
<feature type="non-terminal residue" evidence="7">
    <location>
        <position position="1"/>
    </location>
</feature>
<dbReference type="PANTHER" id="PTHR47832:SF1">
    <property type="entry name" value="DNA PHOTOLYASE"/>
    <property type="match status" value="1"/>
</dbReference>
<keyword evidence="2 5" id="KW-0812">Transmembrane</keyword>
<dbReference type="InterPro" id="IPR029058">
    <property type="entry name" value="AB_hydrolase_fold"/>
</dbReference>
<reference evidence="7 8" key="1">
    <citation type="journal article" date="2023" name="Commun. Biol.">
        <title>Genome analysis of Parmales, the sister group of diatoms, reveals the evolutionary specialization of diatoms from phago-mixotrophs to photoautotrophs.</title>
        <authorList>
            <person name="Ban H."/>
            <person name="Sato S."/>
            <person name="Yoshikawa S."/>
            <person name="Yamada K."/>
            <person name="Nakamura Y."/>
            <person name="Ichinomiya M."/>
            <person name="Sato N."/>
            <person name="Blanc-Mathieu R."/>
            <person name="Endo H."/>
            <person name="Kuwata A."/>
            <person name="Ogata H."/>
        </authorList>
    </citation>
    <scope>NUCLEOTIDE SEQUENCE [LARGE SCALE GENOMIC DNA]</scope>
</reference>
<dbReference type="InterPro" id="IPR000073">
    <property type="entry name" value="AB_hydrolase_1"/>
</dbReference>
<dbReference type="Gene3D" id="1.20.1250.20">
    <property type="entry name" value="MFS general substrate transporter like domains"/>
    <property type="match status" value="2"/>
</dbReference>
<dbReference type="SUPFAM" id="SSF53474">
    <property type="entry name" value="alpha/beta-Hydrolases"/>
    <property type="match status" value="1"/>
</dbReference>
<feature type="transmembrane region" description="Helical" evidence="5">
    <location>
        <begin position="977"/>
        <end position="997"/>
    </location>
</feature>
<dbReference type="InterPro" id="IPR011701">
    <property type="entry name" value="MFS"/>
</dbReference>
<feature type="transmembrane region" description="Helical" evidence="5">
    <location>
        <begin position="777"/>
        <end position="799"/>
    </location>
</feature>
<dbReference type="InterPro" id="IPR020846">
    <property type="entry name" value="MFS_dom"/>
</dbReference>
<evidence type="ECO:0000256" key="3">
    <source>
        <dbReference type="ARBA" id="ARBA00022989"/>
    </source>
</evidence>
<comment type="caution">
    <text evidence="7">The sequence shown here is derived from an EMBL/GenBank/DDBJ whole genome shotgun (WGS) entry which is preliminary data.</text>
</comment>
<sequence length="1037" mass="112263">YNFNDHLFSQNYLLPLTKPLPSSLSHAATARLSASPKSGLLPGESLLRYLSAPLLLGLVSPRELHSLCPPLRPYLEAREFAVLLASRRIRMGENSFRYCRYHGFLQRYVRVGPPPGDLPDSGTGAVMLHGFGASGAQFRPMMRAMRDGFDAEDGSKPRAYYAPDLLGFGESEAPPLSYTQYVWEESTLDFVKRVVLSECDSFVVGGNSIGGYTAMSVSADDAATTANPTSASGLPGSNSCRGLVLFNSAGRVLLSNETAAEAEKNSGKTVADRTRSGLLGPFSAPPAFLLNAVSNFLLVALRPNIKSICKNLYPRFPERVNDELARTILRDSLDGGAVNVMISGSKLPPPRTANELLAADFGDCASSSNPEEGSFKGPVLIAQGVADPLNDAVGRLAAFGALREGITKAPLDGCGHCPHDETPDLTAAAVVDWWPAAPRQDEIVCSRSDLTAYENDLFAVLQRMNPIILLCFVLNVATSVFVHANGERASIPFAYLPGIVSTLSLVPQMKMARATAQTDDGLSLSGLLVFRLSLMFFLLLNVVRLYDENSTRELSCSLAEESFDKDAHVMNGSECLGFVSVVKMASIILYIVTSLMQLAAAHKLEVIFHARNIRTMLADLERGVVMFESDRRPDRRGGDPVNVAPMSPDVLAVVAPVSAAFIDYFGLGAITPLLPFFTDEQTPGSQDATGYYAGVIFGSLFAGAISDRIGRRNTLMLILMGDVVFFSLTGFATELGGVNAMMAIRFLAGVFTPLAPAIAWLIDAAGGDEDKRARNQGLMGVCSVMGFMSGNAIAGFIGYEYFREAMIMTGVMPLLALYRVYLSDEPERQTSEKPSGFQKIVQNRQFFSLALSYFVTGLQFTGLTTLVGIIMKEKFEFNEIQIAAMFIAITFFHMLTMIKLKDWNRRIGAVRIMVTSLCVAILSHLAFFFPFVYSSWVPCAIFLVLATNVLPLCMSCGNLLAPLVADEYGTNARGATVGALRTIFNVGQAIGPAYGVWASGLEGIEDAFSLEEGGAFFLFQLMCMMFAALGLWFLVKT</sequence>
<feature type="transmembrane region" description="Helical" evidence="5">
    <location>
        <begin position="490"/>
        <end position="509"/>
    </location>
</feature>
<feature type="transmembrane region" description="Helical" evidence="5">
    <location>
        <begin position="650"/>
        <end position="670"/>
    </location>
</feature>
<feature type="transmembrane region" description="Helical" evidence="5">
    <location>
        <begin position="578"/>
        <end position="601"/>
    </location>
</feature>
<feature type="transmembrane region" description="Helical" evidence="5">
    <location>
        <begin position="912"/>
        <end position="934"/>
    </location>
</feature>
<feature type="transmembrane region" description="Helical" evidence="5">
    <location>
        <begin position="714"/>
        <end position="732"/>
    </location>
</feature>
<keyword evidence="8" id="KW-1185">Reference proteome</keyword>
<organism evidence="7 8">
    <name type="scientific">Tetraparma gracilis</name>
    <dbReference type="NCBI Taxonomy" id="2962635"/>
    <lineage>
        <taxon>Eukaryota</taxon>
        <taxon>Sar</taxon>
        <taxon>Stramenopiles</taxon>
        <taxon>Ochrophyta</taxon>
        <taxon>Bolidophyceae</taxon>
        <taxon>Parmales</taxon>
        <taxon>Triparmaceae</taxon>
        <taxon>Tetraparma</taxon>
    </lineage>
</organism>
<dbReference type="Gene3D" id="3.40.50.1820">
    <property type="entry name" value="alpha/beta hydrolase"/>
    <property type="match status" value="1"/>
</dbReference>
<feature type="transmembrane region" description="Helical" evidence="5">
    <location>
        <begin position="690"/>
        <end position="707"/>
    </location>
</feature>
<evidence type="ECO:0000259" key="6">
    <source>
        <dbReference type="PROSITE" id="PS50850"/>
    </source>
</evidence>
<dbReference type="PRINTS" id="PR01035">
    <property type="entry name" value="TCRTETA"/>
</dbReference>
<comment type="subcellular location">
    <subcellularLocation>
        <location evidence="1">Membrane</location>
        <topology evidence="1">Multi-pass membrane protein</topology>
    </subcellularLocation>
</comment>
<feature type="transmembrane region" description="Helical" evidence="5">
    <location>
        <begin position="744"/>
        <end position="765"/>
    </location>
</feature>
<keyword evidence="4 5" id="KW-0472">Membrane</keyword>
<dbReference type="EMBL" id="BRYB01001812">
    <property type="protein sequence ID" value="GMI34174.1"/>
    <property type="molecule type" value="Genomic_DNA"/>
</dbReference>
<keyword evidence="3 5" id="KW-1133">Transmembrane helix</keyword>
<feature type="transmembrane region" description="Helical" evidence="5">
    <location>
        <begin position="1017"/>
        <end position="1035"/>
    </location>
</feature>
<dbReference type="PANTHER" id="PTHR47832">
    <property type="entry name" value="DNA PHOTOLYASE"/>
    <property type="match status" value="1"/>
</dbReference>
<evidence type="ECO:0000256" key="2">
    <source>
        <dbReference type="ARBA" id="ARBA00022692"/>
    </source>
</evidence>
<dbReference type="SUPFAM" id="SSF103473">
    <property type="entry name" value="MFS general substrate transporter"/>
    <property type="match status" value="1"/>
</dbReference>
<evidence type="ECO:0000256" key="1">
    <source>
        <dbReference type="ARBA" id="ARBA00004141"/>
    </source>
</evidence>
<feature type="transmembrane region" description="Helical" evidence="5">
    <location>
        <begin position="467"/>
        <end position="484"/>
    </location>
</feature>
<accession>A0ABQ6MVE7</accession>
<evidence type="ECO:0000256" key="4">
    <source>
        <dbReference type="ARBA" id="ARBA00023136"/>
    </source>
</evidence>
<feature type="transmembrane region" description="Helical" evidence="5">
    <location>
        <begin position="521"/>
        <end position="543"/>
    </location>
</feature>
<evidence type="ECO:0000313" key="8">
    <source>
        <dbReference type="Proteomes" id="UP001165060"/>
    </source>
</evidence>
<dbReference type="Pfam" id="PF07690">
    <property type="entry name" value="MFS_1"/>
    <property type="match status" value="1"/>
</dbReference>
<dbReference type="InterPro" id="IPR036259">
    <property type="entry name" value="MFS_trans_sf"/>
</dbReference>
<dbReference type="InterPro" id="IPR001958">
    <property type="entry name" value="Tet-R_TetA/multi-R_MdtG-like"/>
</dbReference>
<evidence type="ECO:0000313" key="7">
    <source>
        <dbReference type="EMBL" id="GMI34174.1"/>
    </source>
</evidence>
<feature type="transmembrane region" description="Helical" evidence="5">
    <location>
        <begin position="940"/>
        <end position="965"/>
    </location>
</feature>
<feature type="transmembrane region" description="Helical" evidence="5">
    <location>
        <begin position="882"/>
        <end position="900"/>
    </location>
</feature>
<dbReference type="Pfam" id="PF12697">
    <property type="entry name" value="Abhydrolase_6"/>
    <property type="match status" value="1"/>
</dbReference>
<proteinExistence type="predicted"/>
<dbReference type="PROSITE" id="PS50850">
    <property type="entry name" value="MFS"/>
    <property type="match status" value="1"/>
</dbReference>
<gene>
    <name evidence="7" type="ORF">TeGR_g4830</name>
</gene>
<name>A0ABQ6MVE7_9STRA</name>
<protein>
    <recommendedName>
        <fullName evidence="6">Major facilitator superfamily (MFS) profile domain-containing protein</fullName>
    </recommendedName>
</protein>
<feature type="transmembrane region" description="Helical" evidence="5">
    <location>
        <begin position="846"/>
        <end position="870"/>
    </location>
</feature>